<evidence type="ECO:0000313" key="4">
    <source>
        <dbReference type="Proteomes" id="UP000179252"/>
    </source>
</evidence>
<dbReference type="InterPro" id="IPR035901">
    <property type="entry name" value="GIY-YIG_endonuc_sf"/>
</dbReference>
<dbReference type="Gene3D" id="3.40.1440.10">
    <property type="entry name" value="GIY-YIG endonuclease"/>
    <property type="match status" value="1"/>
</dbReference>
<gene>
    <name evidence="3" type="ORF">A2165_03985</name>
</gene>
<dbReference type="PANTHER" id="PTHR34477:SF1">
    <property type="entry name" value="UPF0213 PROTEIN YHBQ"/>
    <property type="match status" value="1"/>
</dbReference>
<evidence type="ECO:0000256" key="1">
    <source>
        <dbReference type="ARBA" id="ARBA00007435"/>
    </source>
</evidence>
<dbReference type="AlphaFoldDB" id="A0A1F5FVC8"/>
<comment type="caution">
    <text evidence="3">The sequence shown here is derived from an EMBL/GenBank/DDBJ whole genome shotgun (WGS) entry which is preliminary data.</text>
</comment>
<dbReference type="InterPro" id="IPR000305">
    <property type="entry name" value="GIY-YIG_endonuc"/>
</dbReference>
<sequence>MWYVYLLLCDQKTFYSGITPDIVNRYQQHKNKTSFFTKKFSDLKLVYSEHYPNKHDAAKREKQIKGWSLAKKKLLVDGKLGINTCTEFVEVLLLKENML</sequence>
<dbReference type="InterPro" id="IPR050190">
    <property type="entry name" value="UPF0213_domain"/>
</dbReference>
<dbReference type="PROSITE" id="PS50164">
    <property type="entry name" value="GIY_YIG"/>
    <property type="match status" value="1"/>
</dbReference>
<dbReference type="SUPFAM" id="SSF82771">
    <property type="entry name" value="GIY-YIG endonuclease"/>
    <property type="match status" value="1"/>
</dbReference>
<dbReference type="Proteomes" id="UP000179252">
    <property type="component" value="Unassembled WGS sequence"/>
</dbReference>
<proteinExistence type="inferred from homology"/>
<comment type="similarity">
    <text evidence="1">Belongs to the UPF0213 family.</text>
</comment>
<dbReference type="PANTHER" id="PTHR34477">
    <property type="entry name" value="UPF0213 PROTEIN YHBQ"/>
    <property type="match status" value="1"/>
</dbReference>
<name>A0A1F5FVC8_9BACT</name>
<feature type="domain" description="GIY-YIG" evidence="2">
    <location>
        <begin position="1"/>
        <end position="74"/>
    </location>
</feature>
<dbReference type="EMBL" id="MFAU01000043">
    <property type="protein sequence ID" value="OGD83573.1"/>
    <property type="molecule type" value="Genomic_DNA"/>
</dbReference>
<evidence type="ECO:0000313" key="3">
    <source>
        <dbReference type="EMBL" id="OGD83573.1"/>
    </source>
</evidence>
<accession>A0A1F5FVC8</accession>
<organism evidence="3 4">
    <name type="scientific">Candidatus Curtissbacteria bacterium RBG_13_40_7</name>
    <dbReference type="NCBI Taxonomy" id="1797706"/>
    <lineage>
        <taxon>Bacteria</taxon>
        <taxon>Candidatus Curtissiibacteriota</taxon>
    </lineage>
</organism>
<protein>
    <recommendedName>
        <fullName evidence="2">GIY-YIG domain-containing protein</fullName>
    </recommendedName>
</protein>
<evidence type="ECO:0000259" key="2">
    <source>
        <dbReference type="PROSITE" id="PS50164"/>
    </source>
</evidence>
<dbReference type="Pfam" id="PF01541">
    <property type="entry name" value="GIY-YIG"/>
    <property type="match status" value="1"/>
</dbReference>
<reference evidence="3 4" key="1">
    <citation type="journal article" date="2016" name="Nat. Commun.">
        <title>Thousands of microbial genomes shed light on interconnected biogeochemical processes in an aquifer system.</title>
        <authorList>
            <person name="Anantharaman K."/>
            <person name="Brown C.T."/>
            <person name="Hug L.A."/>
            <person name="Sharon I."/>
            <person name="Castelle C.J."/>
            <person name="Probst A.J."/>
            <person name="Thomas B.C."/>
            <person name="Singh A."/>
            <person name="Wilkins M.J."/>
            <person name="Karaoz U."/>
            <person name="Brodie E.L."/>
            <person name="Williams K.H."/>
            <person name="Hubbard S.S."/>
            <person name="Banfield J.F."/>
        </authorList>
    </citation>
    <scope>NUCLEOTIDE SEQUENCE [LARGE SCALE GENOMIC DNA]</scope>
</reference>
<dbReference type="CDD" id="cd10456">
    <property type="entry name" value="GIY-YIG_UPF0213"/>
    <property type="match status" value="1"/>
</dbReference>